<gene>
    <name evidence="1" type="ORF">HNR73_001551</name>
</gene>
<evidence type="ECO:0000313" key="1">
    <source>
        <dbReference type="EMBL" id="MBB6033701.1"/>
    </source>
</evidence>
<comment type="caution">
    <text evidence="1">The sequence shown here is derived from an EMBL/GenBank/DDBJ whole genome shotgun (WGS) entry which is preliminary data.</text>
</comment>
<proteinExistence type="predicted"/>
<keyword evidence="2" id="KW-1185">Reference proteome</keyword>
<evidence type="ECO:0008006" key="3">
    <source>
        <dbReference type="Google" id="ProtNLM"/>
    </source>
</evidence>
<dbReference type="AlphaFoldDB" id="A0A841F967"/>
<dbReference type="EMBL" id="JACHGT010000003">
    <property type="protein sequence ID" value="MBB6033701.1"/>
    <property type="molecule type" value="Genomic_DNA"/>
</dbReference>
<accession>A0A841F967</accession>
<name>A0A841F967_9ACTN</name>
<organism evidence="1 2">
    <name type="scientific">Phytomonospora endophytica</name>
    <dbReference type="NCBI Taxonomy" id="714109"/>
    <lineage>
        <taxon>Bacteria</taxon>
        <taxon>Bacillati</taxon>
        <taxon>Actinomycetota</taxon>
        <taxon>Actinomycetes</taxon>
        <taxon>Micromonosporales</taxon>
        <taxon>Micromonosporaceae</taxon>
        <taxon>Phytomonospora</taxon>
    </lineage>
</organism>
<sequence>MSKLSDRLLNRLVPAGDATACAVTCGKERCSGGLRTGRCERTCCYDCHGTQLGCDECVC</sequence>
<evidence type="ECO:0000313" key="2">
    <source>
        <dbReference type="Proteomes" id="UP000548476"/>
    </source>
</evidence>
<dbReference type="Proteomes" id="UP000548476">
    <property type="component" value="Unassembled WGS sequence"/>
</dbReference>
<dbReference type="RefSeq" id="WP_184786583.1">
    <property type="nucleotide sequence ID" value="NZ_BONT01000013.1"/>
</dbReference>
<reference evidence="1 2" key="1">
    <citation type="submission" date="2020-08" db="EMBL/GenBank/DDBJ databases">
        <title>Genomic Encyclopedia of Type Strains, Phase IV (KMG-IV): sequencing the most valuable type-strain genomes for metagenomic binning, comparative biology and taxonomic classification.</title>
        <authorList>
            <person name="Goeker M."/>
        </authorList>
    </citation>
    <scope>NUCLEOTIDE SEQUENCE [LARGE SCALE GENOMIC DNA]</scope>
    <source>
        <strain evidence="1 2">YIM 65646</strain>
    </source>
</reference>
<protein>
    <recommendedName>
        <fullName evidence="3">Metallothionein</fullName>
    </recommendedName>
</protein>